<dbReference type="InterPro" id="IPR029058">
    <property type="entry name" value="AB_hydrolase_fold"/>
</dbReference>
<reference evidence="1" key="1">
    <citation type="journal article" date="2020" name="Stud. Mycol.">
        <title>101 Dothideomycetes genomes: a test case for predicting lifestyles and emergence of pathogens.</title>
        <authorList>
            <person name="Haridas S."/>
            <person name="Albert R."/>
            <person name="Binder M."/>
            <person name="Bloem J."/>
            <person name="Labutti K."/>
            <person name="Salamov A."/>
            <person name="Andreopoulos B."/>
            <person name="Baker S."/>
            <person name="Barry K."/>
            <person name="Bills G."/>
            <person name="Bluhm B."/>
            <person name="Cannon C."/>
            <person name="Castanera R."/>
            <person name="Culley D."/>
            <person name="Daum C."/>
            <person name="Ezra D."/>
            <person name="Gonzalez J."/>
            <person name="Henrissat B."/>
            <person name="Kuo A."/>
            <person name="Liang C."/>
            <person name="Lipzen A."/>
            <person name="Lutzoni F."/>
            <person name="Magnuson J."/>
            <person name="Mondo S."/>
            <person name="Nolan M."/>
            <person name="Ohm R."/>
            <person name="Pangilinan J."/>
            <person name="Park H.-J."/>
            <person name="Ramirez L."/>
            <person name="Alfaro M."/>
            <person name="Sun H."/>
            <person name="Tritt A."/>
            <person name="Yoshinaga Y."/>
            <person name="Zwiers L.-H."/>
            <person name="Turgeon B."/>
            <person name="Goodwin S."/>
            <person name="Spatafora J."/>
            <person name="Crous P."/>
            <person name="Grigoriev I."/>
        </authorList>
    </citation>
    <scope>NUCLEOTIDE SEQUENCE</scope>
    <source>
        <strain evidence="1">CBS 122367</strain>
    </source>
</reference>
<dbReference type="SUPFAM" id="SSF53474">
    <property type="entry name" value="alpha/beta-Hydrolases"/>
    <property type="match status" value="1"/>
</dbReference>
<protein>
    <submittedName>
        <fullName evidence="1">Uncharacterized protein</fullName>
    </submittedName>
</protein>
<gene>
    <name evidence="1" type="ORF">K458DRAFT_423431</name>
</gene>
<sequence>MKETGRVCVLSHGTPGSRLVWRRTKYFKKPGIRIITAGRDGYGNSVLGKAGNPEGTVLGDVHAVECLMDFFGDRGVQGTRGERRWALRTSSCSVVPKE</sequence>
<dbReference type="Gene3D" id="3.40.50.1820">
    <property type="entry name" value="alpha/beta hydrolase"/>
    <property type="match status" value="1"/>
</dbReference>
<accession>A0A6G1IIF0</accession>
<dbReference type="EMBL" id="MU005615">
    <property type="protein sequence ID" value="KAF2678017.1"/>
    <property type="molecule type" value="Genomic_DNA"/>
</dbReference>
<dbReference type="AlphaFoldDB" id="A0A6G1IIF0"/>
<proteinExistence type="predicted"/>
<dbReference type="Proteomes" id="UP000799291">
    <property type="component" value="Unassembled WGS sequence"/>
</dbReference>
<keyword evidence="2" id="KW-1185">Reference proteome</keyword>
<name>A0A6G1IIF0_9PLEO</name>
<evidence type="ECO:0000313" key="1">
    <source>
        <dbReference type="EMBL" id="KAF2678017.1"/>
    </source>
</evidence>
<evidence type="ECO:0000313" key="2">
    <source>
        <dbReference type="Proteomes" id="UP000799291"/>
    </source>
</evidence>
<organism evidence="1 2">
    <name type="scientific">Lentithecium fluviatile CBS 122367</name>
    <dbReference type="NCBI Taxonomy" id="1168545"/>
    <lineage>
        <taxon>Eukaryota</taxon>
        <taxon>Fungi</taxon>
        <taxon>Dikarya</taxon>
        <taxon>Ascomycota</taxon>
        <taxon>Pezizomycotina</taxon>
        <taxon>Dothideomycetes</taxon>
        <taxon>Pleosporomycetidae</taxon>
        <taxon>Pleosporales</taxon>
        <taxon>Massarineae</taxon>
        <taxon>Lentitheciaceae</taxon>
        <taxon>Lentithecium</taxon>
    </lineage>
</organism>